<organism evidence="3 4">
    <name type="scientific">Streptococcus suis</name>
    <dbReference type="NCBI Taxonomy" id="1307"/>
    <lineage>
        <taxon>Bacteria</taxon>
        <taxon>Bacillati</taxon>
        <taxon>Bacillota</taxon>
        <taxon>Bacilli</taxon>
        <taxon>Lactobacillales</taxon>
        <taxon>Streptococcaceae</taxon>
        <taxon>Streptococcus</taxon>
    </lineage>
</organism>
<dbReference type="AlphaFoldDB" id="A0A2I5KPV2"/>
<feature type="transmembrane region" description="Helical" evidence="1">
    <location>
        <begin position="96"/>
        <end position="118"/>
    </location>
</feature>
<keyword evidence="1" id="KW-0472">Membrane</keyword>
<evidence type="ECO:0000313" key="4">
    <source>
        <dbReference type="Proteomes" id="UP000231863"/>
    </source>
</evidence>
<feature type="transmembrane region" description="Helical" evidence="1">
    <location>
        <begin position="44"/>
        <end position="63"/>
    </location>
</feature>
<dbReference type="EMBL" id="CP025043">
    <property type="protein sequence ID" value="AUA19378.1"/>
    <property type="molecule type" value="Genomic_DNA"/>
</dbReference>
<keyword evidence="2" id="KW-0732">Signal</keyword>
<dbReference type="Pfam" id="PF11368">
    <property type="entry name" value="DUF3169"/>
    <property type="match status" value="1"/>
</dbReference>
<dbReference type="RefSeq" id="WP_100881521.1">
    <property type="nucleotide sequence ID" value="NZ_CP025043.1"/>
</dbReference>
<accession>A0A2I5KPV2</accession>
<feature type="chain" id="PRO_5039567196" evidence="2">
    <location>
        <begin position="27"/>
        <end position="243"/>
    </location>
</feature>
<protein>
    <submittedName>
        <fullName evidence="3">DUF3169 domain-containing protein</fullName>
    </submittedName>
</protein>
<reference evidence="3 4" key="1">
    <citation type="submission" date="2017-11" db="EMBL/GenBank/DDBJ databases">
        <title>Genome analysis of Streptococcus suis serotype chz stain ah681.</title>
        <authorList>
            <person name="Pan Z."/>
            <person name="Zhang Y."/>
            <person name="Ma J."/>
            <person name="Lu P."/>
            <person name="Zhu Y."/>
            <person name="Zhong X."/>
            <person name="Dong W."/>
            <person name="Lu C."/>
            <person name="Yao H."/>
        </authorList>
    </citation>
    <scope>NUCLEOTIDE SEQUENCE [LARGE SCALE GENOMIC DNA]</scope>
    <source>
        <strain evidence="3 4">AH681</strain>
    </source>
</reference>
<keyword evidence="1" id="KW-1133">Transmembrane helix</keyword>
<evidence type="ECO:0000313" key="3">
    <source>
        <dbReference type="EMBL" id="AUA19378.1"/>
    </source>
</evidence>
<name>A0A2I5KPV2_STRSU</name>
<evidence type="ECO:0000256" key="2">
    <source>
        <dbReference type="SAM" id="SignalP"/>
    </source>
</evidence>
<sequence length="243" mass="27681">MKKGFVKKHWKLGLLFILGWATGATASALNRTDLPKLVDIGTILWGVRLPALGLLLAGAYFAYTASQTHKEYELVDEDEEDLLDQVSNKMYRSLEYAIILTNCVSALVIMSLFVSMQLVSDGKIPLVDSLVDAGLFVILLMANYIVLKLIHKIRNYKLSIFSTFEDVKAYLDSYDEGEKQASYEMSQWIVFTLNQLVLPSLYGVLLVISAILKEQQLVAYLAVVFIHLYINIMQYRMVRRYFK</sequence>
<feature type="transmembrane region" description="Helical" evidence="1">
    <location>
        <begin position="130"/>
        <end position="150"/>
    </location>
</feature>
<dbReference type="InterPro" id="IPR021509">
    <property type="entry name" value="DUF3169"/>
</dbReference>
<gene>
    <name evidence="3" type="ORF">CWI26_07780</name>
</gene>
<proteinExistence type="predicted"/>
<feature type="transmembrane region" description="Helical" evidence="1">
    <location>
        <begin position="217"/>
        <end position="235"/>
    </location>
</feature>
<dbReference type="Proteomes" id="UP000231863">
    <property type="component" value="Chromosome"/>
</dbReference>
<keyword evidence="1" id="KW-0812">Transmembrane</keyword>
<evidence type="ECO:0000256" key="1">
    <source>
        <dbReference type="SAM" id="Phobius"/>
    </source>
</evidence>
<feature type="transmembrane region" description="Helical" evidence="1">
    <location>
        <begin position="188"/>
        <end position="211"/>
    </location>
</feature>
<feature type="signal peptide" evidence="2">
    <location>
        <begin position="1"/>
        <end position="26"/>
    </location>
</feature>